<feature type="transmembrane region" description="Helical" evidence="1">
    <location>
        <begin position="21"/>
        <end position="43"/>
    </location>
</feature>
<evidence type="ECO:0000313" key="3">
    <source>
        <dbReference type="Proteomes" id="UP000027936"/>
    </source>
</evidence>
<proteinExistence type="predicted"/>
<evidence type="ECO:0000313" key="2">
    <source>
        <dbReference type="EMBL" id="KEF38552.1"/>
    </source>
</evidence>
<keyword evidence="1" id="KW-0812">Transmembrane</keyword>
<sequence length="46" mass="5189">MAKPELHQKTQIEDSSSLRGTLLMTSILGLILLGTWFGVWNLYLGR</sequence>
<gene>
    <name evidence="2" type="ORF">M670_02178</name>
</gene>
<dbReference type="RefSeq" id="WP_152551238.1">
    <property type="nucleotide sequence ID" value="NZ_JJRY01000007.1"/>
</dbReference>
<dbReference type="Proteomes" id="UP000027936">
    <property type="component" value="Unassembled WGS sequence"/>
</dbReference>
<organism evidence="2 3">
    <name type="scientific">Schinkia azotoformans MEV2011</name>
    <dbReference type="NCBI Taxonomy" id="1348973"/>
    <lineage>
        <taxon>Bacteria</taxon>
        <taxon>Bacillati</taxon>
        <taxon>Bacillota</taxon>
        <taxon>Bacilli</taxon>
        <taxon>Bacillales</taxon>
        <taxon>Bacillaceae</taxon>
        <taxon>Calidifontibacillus/Schinkia group</taxon>
        <taxon>Schinkia</taxon>
    </lineage>
</organism>
<reference evidence="2 3" key="1">
    <citation type="submission" date="2014-04" db="EMBL/GenBank/DDBJ databases">
        <title>Draft genome sequence of Bacillus azotoformans MEV2011, a (co-) denitrifying strain unable to grow in the presence of oxygen.</title>
        <authorList>
            <person name="Nielsen M."/>
            <person name="Schreiber L."/>
            <person name="Finster K."/>
            <person name="Schramm A."/>
        </authorList>
    </citation>
    <scope>NUCLEOTIDE SEQUENCE [LARGE SCALE GENOMIC DNA]</scope>
    <source>
        <strain evidence="2 3">MEV2011</strain>
    </source>
</reference>
<keyword evidence="1" id="KW-0472">Membrane</keyword>
<comment type="caution">
    <text evidence="2">The sequence shown here is derived from an EMBL/GenBank/DDBJ whole genome shotgun (WGS) entry which is preliminary data.</text>
</comment>
<protein>
    <submittedName>
        <fullName evidence="2">Uncharacterized protein</fullName>
    </submittedName>
</protein>
<accession>A0A072NMS8</accession>
<evidence type="ECO:0000256" key="1">
    <source>
        <dbReference type="SAM" id="Phobius"/>
    </source>
</evidence>
<dbReference type="PATRIC" id="fig|1348973.3.peg.2113"/>
<keyword evidence="1" id="KW-1133">Transmembrane helix</keyword>
<name>A0A072NMS8_SCHAZ</name>
<dbReference type="EMBL" id="JJRY01000007">
    <property type="protein sequence ID" value="KEF38552.1"/>
    <property type="molecule type" value="Genomic_DNA"/>
</dbReference>
<dbReference type="AlphaFoldDB" id="A0A072NMS8"/>